<reference evidence="3" key="1">
    <citation type="submission" date="2021-06" db="EMBL/GenBank/DDBJ databases">
        <authorList>
            <consortium name="DOE Joint Genome Institute"/>
            <person name="Mondo S.J."/>
            <person name="Amses K.R."/>
            <person name="Simmons D.R."/>
            <person name="Longcore J.E."/>
            <person name="Seto K."/>
            <person name="Alves G.H."/>
            <person name="Bonds A.E."/>
            <person name="Quandt C.A."/>
            <person name="Davis W.J."/>
            <person name="Chang Y."/>
            <person name="Letcher P.M."/>
            <person name="Powell M.J."/>
            <person name="Kuo A."/>
            <person name="Labutti K."/>
            <person name="Pangilinan J."/>
            <person name="Andreopoulos W."/>
            <person name="Tritt A."/>
            <person name="Riley R."/>
            <person name="Hundley H."/>
            <person name="Johnson J."/>
            <person name="Lipzen A."/>
            <person name="Barry K."/>
            <person name="Berbee M.L."/>
            <person name="Buchler N.E."/>
            <person name="Grigoriev I.V."/>
            <person name="Spatafora J.W."/>
            <person name="Stajich J.E."/>
            <person name="James T.Y."/>
        </authorList>
    </citation>
    <scope>NUCLEOTIDE SEQUENCE</scope>
    <source>
        <strain evidence="3">AG</strain>
    </source>
</reference>
<dbReference type="AlphaFoldDB" id="A0AAD5EJL1"/>
<keyword evidence="2" id="KW-0472">Membrane</keyword>
<organism evidence="3 4">
    <name type="scientific">Umbelopsis ramanniana AG</name>
    <dbReference type="NCBI Taxonomy" id="1314678"/>
    <lineage>
        <taxon>Eukaryota</taxon>
        <taxon>Fungi</taxon>
        <taxon>Fungi incertae sedis</taxon>
        <taxon>Mucoromycota</taxon>
        <taxon>Mucoromycotina</taxon>
        <taxon>Umbelopsidomycetes</taxon>
        <taxon>Umbelopsidales</taxon>
        <taxon>Umbelopsidaceae</taxon>
        <taxon>Umbelopsis</taxon>
    </lineage>
</organism>
<dbReference type="RefSeq" id="XP_051449175.1">
    <property type="nucleotide sequence ID" value="XM_051592845.1"/>
</dbReference>
<dbReference type="EMBL" id="MU620893">
    <property type="protein sequence ID" value="KAI8584171.1"/>
    <property type="molecule type" value="Genomic_DNA"/>
</dbReference>
<feature type="compositionally biased region" description="Low complexity" evidence="1">
    <location>
        <begin position="74"/>
        <end position="89"/>
    </location>
</feature>
<comment type="caution">
    <text evidence="3">The sequence shown here is derived from an EMBL/GenBank/DDBJ whole genome shotgun (WGS) entry which is preliminary data.</text>
</comment>
<keyword evidence="4" id="KW-1185">Reference proteome</keyword>
<proteinExistence type="predicted"/>
<evidence type="ECO:0000313" key="4">
    <source>
        <dbReference type="Proteomes" id="UP001206595"/>
    </source>
</evidence>
<gene>
    <name evidence="3" type="ORF">K450DRAFT_267547</name>
</gene>
<feature type="transmembrane region" description="Helical" evidence="2">
    <location>
        <begin position="39"/>
        <end position="60"/>
    </location>
</feature>
<sequence length="112" mass="11993">MVRKKGALYAALLVGKEEVAQPDRSDMNKAKPASTVDTALFAGIIVLAIALLMILFVYAFNNSRPGIYLDDENSSQAGPPSSFSSPAAEFPVSMHQVDHPVPTKHAQSILPL</sequence>
<feature type="region of interest" description="Disordered" evidence="1">
    <location>
        <begin position="69"/>
        <end position="89"/>
    </location>
</feature>
<keyword evidence="2" id="KW-1133">Transmembrane helix</keyword>
<accession>A0AAD5EJL1</accession>
<dbReference type="GeneID" id="75918187"/>
<evidence type="ECO:0000313" key="3">
    <source>
        <dbReference type="EMBL" id="KAI8584171.1"/>
    </source>
</evidence>
<evidence type="ECO:0000256" key="1">
    <source>
        <dbReference type="SAM" id="MobiDB-lite"/>
    </source>
</evidence>
<dbReference type="Proteomes" id="UP001206595">
    <property type="component" value="Unassembled WGS sequence"/>
</dbReference>
<name>A0AAD5EJL1_UMBRA</name>
<protein>
    <submittedName>
        <fullName evidence="3">Uncharacterized protein</fullName>
    </submittedName>
</protein>
<evidence type="ECO:0000256" key="2">
    <source>
        <dbReference type="SAM" id="Phobius"/>
    </source>
</evidence>
<reference evidence="3" key="2">
    <citation type="journal article" date="2022" name="Proc. Natl. Acad. Sci. U.S.A.">
        <title>Diploid-dominant life cycles characterize the early evolution of Fungi.</title>
        <authorList>
            <person name="Amses K.R."/>
            <person name="Simmons D.R."/>
            <person name="Longcore J.E."/>
            <person name="Mondo S.J."/>
            <person name="Seto K."/>
            <person name="Jeronimo G.H."/>
            <person name="Bonds A.E."/>
            <person name="Quandt C.A."/>
            <person name="Davis W.J."/>
            <person name="Chang Y."/>
            <person name="Federici B.A."/>
            <person name="Kuo A."/>
            <person name="LaButti K."/>
            <person name="Pangilinan J."/>
            <person name="Andreopoulos W."/>
            <person name="Tritt A."/>
            <person name="Riley R."/>
            <person name="Hundley H."/>
            <person name="Johnson J."/>
            <person name="Lipzen A."/>
            <person name="Barry K."/>
            <person name="Lang B.F."/>
            <person name="Cuomo C.A."/>
            <person name="Buchler N.E."/>
            <person name="Grigoriev I.V."/>
            <person name="Spatafora J.W."/>
            <person name="Stajich J.E."/>
            <person name="James T.Y."/>
        </authorList>
    </citation>
    <scope>NUCLEOTIDE SEQUENCE</scope>
    <source>
        <strain evidence="3">AG</strain>
    </source>
</reference>
<keyword evidence="2" id="KW-0812">Transmembrane</keyword>